<organism evidence="4 5">
    <name type="scientific">Actinacidiphila glaucinigra</name>
    <dbReference type="NCBI Taxonomy" id="235986"/>
    <lineage>
        <taxon>Bacteria</taxon>
        <taxon>Bacillati</taxon>
        <taxon>Actinomycetota</taxon>
        <taxon>Actinomycetes</taxon>
        <taxon>Kitasatosporales</taxon>
        <taxon>Streptomycetaceae</taxon>
        <taxon>Actinacidiphila</taxon>
    </lineage>
</organism>
<keyword evidence="5" id="KW-1185">Reference proteome</keyword>
<evidence type="ECO:0000313" key="4">
    <source>
        <dbReference type="EMBL" id="SNR83745.1"/>
    </source>
</evidence>
<evidence type="ECO:0000256" key="2">
    <source>
        <dbReference type="PROSITE-ProRule" id="PRU01213"/>
    </source>
</evidence>
<feature type="domain" description="Mop" evidence="3">
    <location>
        <begin position="2"/>
        <end position="69"/>
    </location>
</feature>
<dbReference type="Pfam" id="PF03459">
    <property type="entry name" value="TOBE"/>
    <property type="match status" value="2"/>
</dbReference>
<dbReference type="SUPFAM" id="SSF50331">
    <property type="entry name" value="MOP-like"/>
    <property type="match status" value="2"/>
</dbReference>
<dbReference type="AlphaFoldDB" id="A0A238ZK10"/>
<protein>
    <submittedName>
        <fullName evidence="4">Molybdate transport system regulatory protein</fullName>
    </submittedName>
</protein>
<accession>A0A238ZK10</accession>
<dbReference type="OrthoDB" id="122515at2"/>
<dbReference type="Gene3D" id="2.40.50.100">
    <property type="match status" value="2"/>
</dbReference>
<gene>
    <name evidence="4" type="ORF">SAMN05216252_101348</name>
</gene>
<sequence>MALSIRNQIDGKVASVVPGEVMAVVTVRLDGGGPDFTAAVTAEAVRELGIIPGGGVTVLIKATEVSLATAPAQGISIRNRIPGTVTAVTSGEAMASVRVAFGGGRELTAVITREALDELGVAEGAQVVALVKATDVSLAT</sequence>
<evidence type="ECO:0000256" key="1">
    <source>
        <dbReference type="ARBA" id="ARBA00022505"/>
    </source>
</evidence>
<dbReference type="GO" id="GO:0015689">
    <property type="term" value="P:molybdate ion transport"/>
    <property type="evidence" value="ECO:0007669"/>
    <property type="project" value="InterPro"/>
</dbReference>
<keyword evidence="1 2" id="KW-0500">Molybdenum</keyword>
<dbReference type="RefSeq" id="WP_089221778.1">
    <property type="nucleotide sequence ID" value="NZ_FZOF01000001.1"/>
</dbReference>
<feature type="domain" description="Mop" evidence="3">
    <location>
        <begin position="74"/>
        <end position="140"/>
    </location>
</feature>
<evidence type="ECO:0000259" key="3">
    <source>
        <dbReference type="PROSITE" id="PS51866"/>
    </source>
</evidence>
<proteinExistence type="predicted"/>
<dbReference type="InterPro" id="IPR005116">
    <property type="entry name" value="Transp-assoc_OB_typ1"/>
</dbReference>
<reference evidence="4 5" key="1">
    <citation type="submission" date="2017-06" db="EMBL/GenBank/DDBJ databases">
        <authorList>
            <person name="Kim H.J."/>
            <person name="Triplett B.A."/>
        </authorList>
    </citation>
    <scope>NUCLEOTIDE SEQUENCE [LARGE SCALE GENOMIC DNA]</scope>
    <source>
        <strain evidence="4 5">CGMCC 4.1858</strain>
    </source>
</reference>
<dbReference type="NCBIfam" id="TIGR00638">
    <property type="entry name" value="Mop"/>
    <property type="match status" value="2"/>
</dbReference>
<dbReference type="Proteomes" id="UP000198280">
    <property type="component" value="Unassembled WGS sequence"/>
</dbReference>
<dbReference type="InterPro" id="IPR004606">
    <property type="entry name" value="Mop_domain"/>
</dbReference>
<evidence type="ECO:0000313" key="5">
    <source>
        <dbReference type="Proteomes" id="UP000198280"/>
    </source>
</evidence>
<dbReference type="PROSITE" id="PS51866">
    <property type="entry name" value="MOP"/>
    <property type="match status" value="2"/>
</dbReference>
<name>A0A238ZK10_9ACTN</name>
<dbReference type="EMBL" id="FZOF01000001">
    <property type="protein sequence ID" value="SNR83745.1"/>
    <property type="molecule type" value="Genomic_DNA"/>
</dbReference>
<dbReference type="InterPro" id="IPR008995">
    <property type="entry name" value="Mo/tungstate-bd_C_term_dom"/>
</dbReference>